<dbReference type="SUPFAM" id="SSF53098">
    <property type="entry name" value="Ribonuclease H-like"/>
    <property type="match status" value="1"/>
</dbReference>
<protein>
    <recommendedName>
        <fullName evidence="2">DNA-directed DNA polymerase family B exonuclease domain-containing protein</fullName>
    </recommendedName>
</protein>
<evidence type="ECO:0008006" key="2">
    <source>
        <dbReference type="Google" id="ProtNLM"/>
    </source>
</evidence>
<organism evidence="1">
    <name type="scientific">Aquarana catesbeiana</name>
    <name type="common">American bullfrog</name>
    <name type="synonym">Rana catesbeiana</name>
    <dbReference type="NCBI Taxonomy" id="8400"/>
    <lineage>
        <taxon>Eukaryota</taxon>
        <taxon>Metazoa</taxon>
        <taxon>Chordata</taxon>
        <taxon>Craniata</taxon>
        <taxon>Vertebrata</taxon>
        <taxon>Euteleostomi</taxon>
        <taxon>Amphibia</taxon>
        <taxon>Batrachia</taxon>
        <taxon>Anura</taxon>
        <taxon>Neobatrachia</taxon>
        <taxon>Ranoidea</taxon>
        <taxon>Ranidae</taxon>
        <taxon>Aquarana</taxon>
    </lineage>
</organism>
<dbReference type="Gene3D" id="3.30.342.10">
    <property type="entry name" value="DNA Polymerase, chain B, domain 1"/>
    <property type="match status" value="1"/>
</dbReference>
<dbReference type="GO" id="GO:0016035">
    <property type="term" value="C:zeta DNA polymerase complex"/>
    <property type="evidence" value="ECO:0007669"/>
    <property type="project" value="InterPro"/>
</dbReference>
<reference evidence="1" key="1">
    <citation type="submission" date="2017-08" db="EMBL/GenBank/DDBJ databases">
        <title>Assembly of the North American Bullfrog Genome.</title>
        <authorList>
            <person name="Warren R.L."/>
            <person name="Vandervalk B.P."/>
            <person name="Kucuk E."/>
            <person name="Birol I."/>
            <person name="Helbing C."/>
            <person name="Pandoh P."/>
            <person name="Behsaz B."/>
            <person name="Mohamadi H."/>
            <person name="Chu J."/>
            <person name="Jackman S."/>
            <person name="Hammond S.A."/>
            <person name="Veldhoen N."/>
            <person name="Kirk H."/>
            <person name="Zhao Y."/>
            <person name="Coope R."/>
            <person name="Pleasance S."/>
            <person name="Moore R."/>
            <person name="Holt R."/>
        </authorList>
    </citation>
    <scope>NUCLEOTIDE SEQUENCE</scope>
    <source>
        <strain evidence="1">Bruno</strain>
        <tissue evidence="1">Liver</tissue>
    </source>
</reference>
<dbReference type="GO" id="GO:0042276">
    <property type="term" value="P:error-prone translesion synthesis"/>
    <property type="evidence" value="ECO:0007669"/>
    <property type="project" value="TreeGrafter"/>
</dbReference>
<name>A0A2G9RYL8_AQUCT</name>
<dbReference type="InterPro" id="IPR030559">
    <property type="entry name" value="PolZ_Rev3"/>
</dbReference>
<gene>
    <name evidence="1" type="ORF">AB205_0180120</name>
</gene>
<proteinExistence type="predicted"/>
<dbReference type="PANTHER" id="PTHR45812:SF1">
    <property type="entry name" value="DNA POLYMERASE ZETA CATALYTIC SUBUNIT"/>
    <property type="match status" value="1"/>
</dbReference>
<dbReference type="AlphaFoldDB" id="A0A2G9RYL8"/>
<dbReference type="GO" id="GO:0003887">
    <property type="term" value="F:DNA-directed DNA polymerase activity"/>
    <property type="evidence" value="ECO:0007669"/>
    <property type="project" value="TreeGrafter"/>
</dbReference>
<dbReference type="OrthoDB" id="2414538at2759"/>
<dbReference type="GO" id="GO:0000724">
    <property type="term" value="P:double-strand break repair via homologous recombination"/>
    <property type="evidence" value="ECO:0007669"/>
    <property type="project" value="TreeGrafter"/>
</dbReference>
<dbReference type="EMBL" id="KV927898">
    <property type="protein sequence ID" value="PIO32998.1"/>
    <property type="molecule type" value="Genomic_DNA"/>
</dbReference>
<sequence length="180" mass="20351">MKIYLYNPAMVKRVSELLQGGAVMNKCYQPHEAHVPYLLQLFIDYNLYGMNLINLAAVKFRRARRKGEGSQVLKVHEDPTQGSSFMATFAQWEADDIPSSLLLEGVEPQSTCELEVDAVAADILNRQEIEAQIGKNPGLQAIWEDEKQRRREKKQSSQIGAPESQAIKANDLCIFTQIEK</sequence>
<accession>A0A2G9RYL8</accession>
<evidence type="ECO:0000313" key="1">
    <source>
        <dbReference type="EMBL" id="PIO32998.1"/>
    </source>
</evidence>
<dbReference type="GO" id="GO:0005634">
    <property type="term" value="C:nucleus"/>
    <property type="evidence" value="ECO:0007669"/>
    <property type="project" value="TreeGrafter"/>
</dbReference>
<dbReference type="InterPro" id="IPR012337">
    <property type="entry name" value="RNaseH-like_sf"/>
</dbReference>
<dbReference type="PANTHER" id="PTHR45812">
    <property type="entry name" value="DNA POLYMERASE ZETA CATALYTIC SUBUNIT"/>
    <property type="match status" value="1"/>
</dbReference>
<feature type="non-terminal residue" evidence="1">
    <location>
        <position position="180"/>
    </location>
</feature>